<evidence type="ECO:0000313" key="3">
    <source>
        <dbReference type="Proteomes" id="UP000015350"/>
    </source>
</evidence>
<dbReference type="OrthoDB" id="8266168at2"/>
<dbReference type="EMBL" id="AQPH01000027">
    <property type="protein sequence ID" value="EPY01856.1"/>
    <property type="molecule type" value="Genomic_DNA"/>
</dbReference>
<sequence length="281" mass="31329">MVDSIPSSANSLIDFAAQLADQRKAATSDGSTSSDNGSSDIARKKLVKLDAASLAAFGTLVPTIPGDEEIKRMSKLSDLMRLKGEKFKLEGEKGRLEGEKNKLEWERNNIDRLADRDRKHYEFLKKRAALSPERIQSVTGAEAKRVWELARQNAREGGHFAFPPPKEATYILMAEGFQYNIGGDGTITRRKEGVPTPEEHESIVAEINKIRTQGVGIDAERAKRYSEIDAEIKQFDNEIKQFDAESKKIDAEMKSLKAELGVTDDSWRNELKTRMGLSVTA</sequence>
<dbReference type="Proteomes" id="UP000015350">
    <property type="component" value="Unassembled WGS sequence"/>
</dbReference>
<keyword evidence="1" id="KW-0175">Coiled coil</keyword>
<reference evidence="2 3" key="1">
    <citation type="submission" date="2013-04" db="EMBL/GenBank/DDBJ databases">
        <authorList>
            <person name="Kuznetsov B."/>
            <person name="Ivanovsky R."/>
        </authorList>
    </citation>
    <scope>NUCLEOTIDE SEQUENCE [LARGE SCALE GENOMIC DNA]</scope>
    <source>
        <strain evidence="2 3">MGU-K5</strain>
    </source>
</reference>
<accession>S9THU8</accession>
<organism evidence="2 3">
    <name type="scientific">Magnetospirillum fulvum MGU-K5</name>
    <dbReference type="NCBI Taxonomy" id="1316936"/>
    <lineage>
        <taxon>Bacteria</taxon>
        <taxon>Pseudomonadati</taxon>
        <taxon>Pseudomonadota</taxon>
        <taxon>Alphaproteobacteria</taxon>
        <taxon>Rhodospirillales</taxon>
        <taxon>Rhodospirillaceae</taxon>
        <taxon>Magnetospirillum</taxon>
    </lineage>
</organism>
<name>S9THU8_MAGFU</name>
<protein>
    <submittedName>
        <fullName evidence="2">Uncharacterized protein</fullName>
    </submittedName>
</protein>
<evidence type="ECO:0000256" key="1">
    <source>
        <dbReference type="SAM" id="Coils"/>
    </source>
</evidence>
<dbReference type="RefSeq" id="WP_021132092.1">
    <property type="nucleotide sequence ID" value="NZ_AQPH01000027.1"/>
</dbReference>
<proteinExistence type="predicted"/>
<gene>
    <name evidence="2" type="ORF">K678_08781</name>
</gene>
<feature type="coiled-coil region" evidence="1">
    <location>
        <begin position="225"/>
        <end position="259"/>
    </location>
</feature>
<dbReference type="AlphaFoldDB" id="S9THU8"/>
<evidence type="ECO:0000313" key="2">
    <source>
        <dbReference type="EMBL" id="EPY01856.1"/>
    </source>
</evidence>
<comment type="caution">
    <text evidence="2">The sequence shown here is derived from an EMBL/GenBank/DDBJ whole genome shotgun (WGS) entry which is preliminary data.</text>
</comment>